<organism evidence="2 3">
    <name type="scientific">Fictibacillus enclensis</name>
    <dbReference type="NCBI Taxonomy" id="1017270"/>
    <lineage>
        <taxon>Bacteria</taxon>
        <taxon>Bacillati</taxon>
        <taxon>Bacillota</taxon>
        <taxon>Bacilli</taxon>
        <taxon>Bacillales</taxon>
        <taxon>Fictibacillaceae</taxon>
        <taxon>Fictibacillus</taxon>
    </lineage>
</organism>
<dbReference type="PANTHER" id="PTHR33744">
    <property type="entry name" value="CARBOHYDRATE DIACID REGULATOR"/>
    <property type="match status" value="1"/>
</dbReference>
<keyword evidence="3" id="KW-1185">Reference proteome</keyword>
<comment type="caution">
    <text evidence="2">The sequence shown here is derived from an EMBL/GenBank/DDBJ whole genome shotgun (WGS) entry which is preliminary data.</text>
</comment>
<sequence length="294" mass="34141">MLSKLQQHYGNHFSLHTADHPEQYYWFADQAGVTFGIAKTAITSSELDLLHSLFTEAETDTRLSEQQIFWKNVISGDLQGEHPQVRFRFIHFFLKNDLSDQDAFLEAVSGIFPDEVTVLFMSGHHGVLIEPKTNETEELPYDQVKSVLTADFYTDLDLFIGRWMDSYAEGAEQFRIEREMFSSIRPFLPPQEVYCREDLIPYLLLLHLDKSASQFISNLIPDELFKDRDLIHSIKIFLECNMNLSMAAKKLYIHRNSLQYRVDKFIEKTGIDVKQFKQAVAVYHALISRETTIS</sequence>
<dbReference type="Gene3D" id="1.10.10.2840">
    <property type="entry name" value="PucR C-terminal helix-turn-helix domain"/>
    <property type="match status" value="1"/>
</dbReference>
<dbReference type="PANTHER" id="PTHR33744:SF15">
    <property type="entry name" value="CARBOHYDRATE DIACID REGULATOR"/>
    <property type="match status" value="1"/>
</dbReference>
<dbReference type="InterPro" id="IPR025736">
    <property type="entry name" value="PucR_C-HTH_dom"/>
</dbReference>
<dbReference type="InterPro" id="IPR009057">
    <property type="entry name" value="Homeodomain-like_sf"/>
</dbReference>
<dbReference type="SUPFAM" id="SSF46689">
    <property type="entry name" value="Homeodomain-like"/>
    <property type="match status" value="1"/>
</dbReference>
<evidence type="ECO:0000313" key="3">
    <source>
        <dbReference type="Proteomes" id="UP000054099"/>
    </source>
</evidence>
<name>A0A0V8JBS5_9BACL</name>
<dbReference type="Proteomes" id="UP000054099">
    <property type="component" value="Unassembled WGS sequence"/>
</dbReference>
<dbReference type="OrthoDB" id="9792148at2"/>
<accession>A0A0V8JBS5</accession>
<dbReference type="InterPro" id="IPR042070">
    <property type="entry name" value="PucR_C-HTH_sf"/>
</dbReference>
<evidence type="ECO:0000259" key="1">
    <source>
        <dbReference type="Pfam" id="PF13556"/>
    </source>
</evidence>
<feature type="domain" description="PucR C-terminal helix-turn-helix" evidence="1">
    <location>
        <begin position="230"/>
        <end position="286"/>
    </location>
</feature>
<evidence type="ECO:0000313" key="2">
    <source>
        <dbReference type="EMBL" id="KSU84080.1"/>
    </source>
</evidence>
<dbReference type="RefSeq" id="WP_061967184.1">
    <property type="nucleotide sequence ID" value="NZ_FMAV01000001.1"/>
</dbReference>
<proteinExistence type="predicted"/>
<dbReference type="Pfam" id="PF13556">
    <property type="entry name" value="HTH_30"/>
    <property type="match status" value="1"/>
</dbReference>
<reference evidence="2 3" key="1">
    <citation type="journal article" date="2014" name="Antonie Van Leeuwenhoek">
        <title>Fictibacillus enclensis sp. nov., isolated from marine sediment.</title>
        <authorList>
            <person name="Dastager S.G."/>
            <person name="Mawlankar R."/>
            <person name="Srinivasan K."/>
            <person name="Tang S.K."/>
            <person name="Lee J.C."/>
            <person name="Ramana V.V."/>
            <person name="Shouche Y.S."/>
        </authorList>
    </citation>
    <scope>NUCLEOTIDE SEQUENCE [LARGE SCALE GENOMIC DNA]</scope>
    <source>
        <strain evidence="2 3">NIO-1003</strain>
    </source>
</reference>
<dbReference type="AlphaFoldDB" id="A0A0V8JBS5"/>
<gene>
    <name evidence="2" type="ORF">AS030_00460</name>
</gene>
<dbReference type="EMBL" id="LNQN01000001">
    <property type="protein sequence ID" value="KSU84080.1"/>
    <property type="molecule type" value="Genomic_DNA"/>
</dbReference>
<dbReference type="InterPro" id="IPR051448">
    <property type="entry name" value="CdaR-like_regulators"/>
</dbReference>
<protein>
    <recommendedName>
        <fullName evidence="1">PucR C-terminal helix-turn-helix domain-containing protein</fullName>
    </recommendedName>
</protein>